<dbReference type="EMBL" id="JAGRRH010000021">
    <property type="protein sequence ID" value="KAG7346054.1"/>
    <property type="molecule type" value="Genomic_DNA"/>
</dbReference>
<keyword evidence="3" id="KW-1185">Reference proteome</keyword>
<proteinExistence type="predicted"/>
<evidence type="ECO:0000313" key="3">
    <source>
        <dbReference type="Proteomes" id="UP000693970"/>
    </source>
</evidence>
<reference evidence="2" key="1">
    <citation type="journal article" date="2021" name="Sci. Rep.">
        <title>Diploid genomic architecture of Nitzschia inconspicua, an elite biomass production diatom.</title>
        <authorList>
            <person name="Oliver A."/>
            <person name="Podell S."/>
            <person name="Pinowska A."/>
            <person name="Traller J.C."/>
            <person name="Smith S.R."/>
            <person name="McClure R."/>
            <person name="Beliaev A."/>
            <person name="Bohutskyi P."/>
            <person name="Hill E.A."/>
            <person name="Rabines A."/>
            <person name="Zheng H."/>
            <person name="Allen L.Z."/>
            <person name="Kuo A."/>
            <person name="Grigoriev I.V."/>
            <person name="Allen A.E."/>
            <person name="Hazlebeck D."/>
            <person name="Allen E.E."/>
        </authorList>
    </citation>
    <scope>NUCLEOTIDE SEQUENCE</scope>
    <source>
        <strain evidence="2">Hildebrandi</strain>
    </source>
</reference>
<dbReference type="OrthoDB" id="48559at2759"/>
<feature type="region of interest" description="Disordered" evidence="1">
    <location>
        <begin position="182"/>
        <end position="210"/>
    </location>
</feature>
<sequence>MKSSSSSLRMNPRRMRQMTTIALFLVLLSFTMSSYHVHASTVLASTRSSDPRQRRTTSTSHHHLHHNHRHHSNCDGRPTIPAKRHACGLFLWDAPSALLYKWCQHLLKDHIYEGRGGYLFVRYESNSILQLLYPCTRYAPNKCFFCGGTFPDHLELWWSKHLYTPFDQYLDKTYNEALTLPEIKTDNNTKPRTPSQQQQQQQQRHRPPQVLEEAPTFAFHKRYVEDISDIANLEDDDEQRNAFKQWLDKRRKDAKKNGVSAAFKVGIVPSARVTYVTALPKNSSRNKASLLQDTVADLLSLIVKGTVDEMIQVQGIENEKRKEGSNQKSPFR</sequence>
<dbReference type="AlphaFoldDB" id="A0A9K3KLP5"/>
<reference evidence="2" key="2">
    <citation type="submission" date="2021-04" db="EMBL/GenBank/DDBJ databases">
        <authorList>
            <person name="Podell S."/>
        </authorList>
    </citation>
    <scope>NUCLEOTIDE SEQUENCE</scope>
    <source>
        <strain evidence="2">Hildebrandi</strain>
    </source>
</reference>
<name>A0A9K3KLP5_9STRA</name>
<accession>A0A9K3KLP5</accession>
<feature type="region of interest" description="Disordered" evidence="1">
    <location>
        <begin position="45"/>
        <end position="75"/>
    </location>
</feature>
<comment type="caution">
    <text evidence="2">The sequence shown here is derived from an EMBL/GenBank/DDBJ whole genome shotgun (WGS) entry which is preliminary data.</text>
</comment>
<protein>
    <submittedName>
        <fullName evidence="2">Uncharacterized protein</fullName>
    </submittedName>
</protein>
<evidence type="ECO:0000256" key="1">
    <source>
        <dbReference type="SAM" id="MobiDB-lite"/>
    </source>
</evidence>
<organism evidence="2 3">
    <name type="scientific">Nitzschia inconspicua</name>
    <dbReference type="NCBI Taxonomy" id="303405"/>
    <lineage>
        <taxon>Eukaryota</taxon>
        <taxon>Sar</taxon>
        <taxon>Stramenopiles</taxon>
        <taxon>Ochrophyta</taxon>
        <taxon>Bacillariophyta</taxon>
        <taxon>Bacillariophyceae</taxon>
        <taxon>Bacillariophycidae</taxon>
        <taxon>Bacillariales</taxon>
        <taxon>Bacillariaceae</taxon>
        <taxon>Nitzschia</taxon>
    </lineage>
</organism>
<gene>
    <name evidence="2" type="ORF">IV203_005122</name>
</gene>
<dbReference type="Proteomes" id="UP000693970">
    <property type="component" value="Unassembled WGS sequence"/>
</dbReference>
<evidence type="ECO:0000313" key="2">
    <source>
        <dbReference type="EMBL" id="KAG7346054.1"/>
    </source>
</evidence>
<feature type="compositionally biased region" description="Basic residues" evidence="1">
    <location>
        <begin position="60"/>
        <end position="71"/>
    </location>
</feature>